<gene>
    <name evidence="1" type="ORF">CC78DRAFT_470524</name>
</gene>
<accession>A0A9P4K392</accession>
<reference evidence="2" key="1">
    <citation type="journal article" date="2020" name="Stud. Mycol.">
        <title>101 Dothideomycetes genomes: A test case for predicting lifestyles and emergence of pathogens.</title>
        <authorList>
            <person name="Haridas S."/>
            <person name="Albert R."/>
            <person name="Binder M."/>
            <person name="Bloem J."/>
            <person name="LaButti K."/>
            <person name="Salamov A."/>
            <person name="Andreopoulos B."/>
            <person name="Baker S."/>
            <person name="Barry K."/>
            <person name="Bills G."/>
            <person name="Bluhm B."/>
            <person name="Cannon C."/>
            <person name="Castanera R."/>
            <person name="Culley D."/>
            <person name="Daum C."/>
            <person name="Ezra D."/>
            <person name="Gonzalez J."/>
            <person name="Henrissat B."/>
            <person name="Kuo A."/>
            <person name="Liang C."/>
            <person name="Lipzen A."/>
            <person name="Lutzoni F."/>
            <person name="Magnuson J."/>
            <person name="Mondo S."/>
            <person name="Nolan M."/>
            <person name="Ohm R."/>
            <person name="Pangilinan J."/>
            <person name="Park H.-J."/>
            <person name="Ramirez L."/>
            <person name="Alfaro M."/>
            <person name="Sun H."/>
            <person name="Tritt A."/>
            <person name="Yoshinaga Y."/>
            <person name="Zwiers L.-H."/>
            <person name="Turgeon B."/>
            <person name="Goodwin S."/>
            <person name="Spatafora J."/>
            <person name="Crous P."/>
            <person name="Grigoriev I."/>
        </authorList>
    </citation>
    <scope>NUCLEOTIDE SEQUENCE [LARGE SCALE GENOMIC DNA]</scope>
    <source>
        <strain evidence="2">CBS 304.66</strain>
    </source>
</reference>
<dbReference type="Proteomes" id="UP000800093">
    <property type="component" value="Unassembled WGS sequence"/>
</dbReference>
<sequence length="805" mass="89143">MTSPISNFNLIAASEAPVAASDGHVNQPKPSATFSAWTEAMEQDVKDGLDGSMEPIALNIPSNVVEKYTLHLLATGICTFPTDYPREVTCQLVGTLKNASEETLSIRSENWQVSLQKGSPSNPPPPEQHKFDFKSFNVDAPFPKMPSPIPFRLAGDFEWTIVDILKIGQPLKYNKEVRLEIVWLSGPPTKGPTVIETNVMQTTTDLFGSHPIGLLRIFLPSLVSLRSDLSFRQSIDDDLQSWWILQASKSLRDKGLVYNTISGKSGFGVGCCGGSFDLEHFLRESFPRSGSSPLDILINSFDLTALMQLACSLLTYPNGDEQLNTRWTCKWPFGYVKPGIPFGLSLTSVPSIPIEGVNNPYFWRTFEPDNSNIEKCNLRSWLEVDLKEMKKGRIVDIAWAVQYSGKQHAEIDLGTKNRNVYAAAHIEDPVGDLSVYSEASPSGSELYKNNEFSTKQSGFEGQIARIGVLDVQGINSPRRETPLARTPTGTPVPIWLPPPLVPVPSMFRGLIDELIDSGKNADTPFWGFNDASLKTMNVKSILTKAIPGLKLESNAQETTLRVVPGASRASYTFTDMPVTASEKGKLVININIFDSLHDSYEALVFELTKYEADISRRNPTRGLPIIAPVDFPDPNIKLGHYALRSPHSILCVRGNLFIEMTIESKFCPLRSSLDEVRNTMHNLDSYLSKHTVARSQLRRPNMAIANAPRPDTYLPEETGFFAQMEDSDTLANTMFAKSSRSSLIVPAKFEKDSFTHRFWVLKNIEAWEIPTTITIAGAHADTFHPGFSTFDVVVANGTTDGTIKV</sequence>
<name>A0A9P4K392_9PLEO</name>
<protein>
    <submittedName>
        <fullName evidence="1">Uncharacterized protein</fullName>
    </submittedName>
</protein>
<dbReference type="OrthoDB" id="3942368at2759"/>
<comment type="caution">
    <text evidence="1">The sequence shown here is derived from an EMBL/GenBank/DDBJ whole genome shotgun (WGS) entry which is preliminary data.</text>
</comment>
<evidence type="ECO:0000313" key="2">
    <source>
        <dbReference type="Proteomes" id="UP000800093"/>
    </source>
</evidence>
<keyword evidence="2" id="KW-1185">Reference proteome</keyword>
<dbReference type="AlphaFoldDB" id="A0A9P4K392"/>
<organism evidence="1 2">
    <name type="scientific">Lojkania enalia</name>
    <dbReference type="NCBI Taxonomy" id="147567"/>
    <lineage>
        <taxon>Eukaryota</taxon>
        <taxon>Fungi</taxon>
        <taxon>Dikarya</taxon>
        <taxon>Ascomycota</taxon>
        <taxon>Pezizomycotina</taxon>
        <taxon>Dothideomycetes</taxon>
        <taxon>Pleosporomycetidae</taxon>
        <taxon>Pleosporales</taxon>
        <taxon>Pleosporales incertae sedis</taxon>
        <taxon>Lojkania</taxon>
    </lineage>
</organism>
<proteinExistence type="predicted"/>
<dbReference type="EMBL" id="ML986659">
    <property type="protein sequence ID" value="KAF2261338.1"/>
    <property type="molecule type" value="Genomic_DNA"/>
</dbReference>
<evidence type="ECO:0000313" key="1">
    <source>
        <dbReference type="EMBL" id="KAF2261338.1"/>
    </source>
</evidence>